<dbReference type="AlphaFoldDB" id="B3QPA9"/>
<name>B3QPA9_CHLP8</name>
<proteinExistence type="predicted"/>
<dbReference type="KEGG" id="cpc:Cpar_1360"/>
<dbReference type="Proteomes" id="UP000008811">
    <property type="component" value="Chromosome"/>
</dbReference>
<evidence type="ECO:0000313" key="2">
    <source>
        <dbReference type="Proteomes" id="UP000008811"/>
    </source>
</evidence>
<accession>B3QPA9</accession>
<dbReference type="EMBL" id="CP001099">
    <property type="protein sequence ID" value="ACF11762.1"/>
    <property type="molecule type" value="Genomic_DNA"/>
</dbReference>
<dbReference type="STRING" id="517417.Cpar_1360"/>
<gene>
    <name evidence="1" type="ordered locus">Cpar_1360</name>
</gene>
<evidence type="ECO:0000313" key="1">
    <source>
        <dbReference type="EMBL" id="ACF11762.1"/>
    </source>
</evidence>
<reference evidence="1" key="1">
    <citation type="submission" date="2008-06" db="EMBL/GenBank/DDBJ databases">
        <title>Complete sequence of Chlorobaculum parvum NCIB 8327.</title>
        <authorList>
            <consortium name="US DOE Joint Genome Institute"/>
            <person name="Lucas S."/>
            <person name="Copeland A."/>
            <person name="Lapidus A."/>
            <person name="Glavina del Rio T."/>
            <person name="Dalin E."/>
            <person name="Tice H."/>
            <person name="Bruce D."/>
            <person name="Goodwin L."/>
            <person name="Pitluck S."/>
            <person name="Schmutz J."/>
            <person name="Larimer F."/>
            <person name="Land M."/>
            <person name="Hauser L."/>
            <person name="Kyrpides N."/>
            <person name="Mikhailova N."/>
            <person name="Zhao F."/>
            <person name="Li T."/>
            <person name="Liu Z."/>
            <person name="Overmann J."/>
            <person name="Bryant D.A."/>
            <person name="Richardson P."/>
        </authorList>
    </citation>
    <scope>NUCLEOTIDE SEQUENCE [LARGE SCALE GENOMIC DNA]</scope>
    <source>
        <strain evidence="1">NCIB 8327</strain>
    </source>
</reference>
<protein>
    <submittedName>
        <fullName evidence="1">Uncharacterized protein</fullName>
    </submittedName>
</protein>
<organism evidence="1 2">
    <name type="scientific">Chlorobaculum parvum (strain DSM 263 / NCIMB 8327)</name>
    <name type="common">Chlorobium vibrioforme subsp. thiosulfatophilum</name>
    <dbReference type="NCBI Taxonomy" id="517417"/>
    <lineage>
        <taxon>Bacteria</taxon>
        <taxon>Pseudomonadati</taxon>
        <taxon>Chlorobiota</taxon>
        <taxon>Chlorobiia</taxon>
        <taxon>Chlorobiales</taxon>
        <taxon>Chlorobiaceae</taxon>
        <taxon>Chlorobaculum</taxon>
    </lineage>
</organism>
<keyword evidence="2" id="KW-1185">Reference proteome</keyword>
<sequence length="119" mass="13777">MLEHSAQTIPSFKPIIINMKLKALRYGEFFQGKISMYNHKRPVFIKFLECIEKETQEWLVDFYPRNGLTPGTVLAIDHPEENVLCEILGRKSSGRFVRLLNPEVDLKEVWAQSELALAD</sequence>
<dbReference type="HOGENOM" id="CLU_2231796_0_0_10"/>